<organism evidence="2 3">
    <name type="scientific">Acidipila rosea</name>
    <dbReference type="NCBI Taxonomy" id="768535"/>
    <lineage>
        <taxon>Bacteria</taxon>
        <taxon>Pseudomonadati</taxon>
        <taxon>Acidobacteriota</taxon>
        <taxon>Terriglobia</taxon>
        <taxon>Terriglobales</taxon>
        <taxon>Acidobacteriaceae</taxon>
        <taxon>Acidipila</taxon>
    </lineage>
</organism>
<keyword evidence="1" id="KW-0732">Signal</keyword>
<dbReference type="OrthoDB" id="115311at2"/>
<evidence type="ECO:0000313" key="2">
    <source>
        <dbReference type="EMBL" id="TCK70851.1"/>
    </source>
</evidence>
<keyword evidence="3" id="KW-1185">Reference proteome</keyword>
<dbReference type="EMBL" id="SMGK01000006">
    <property type="protein sequence ID" value="TCK70851.1"/>
    <property type="molecule type" value="Genomic_DNA"/>
</dbReference>
<gene>
    <name evidence="2" type="ORF">C7378_3240</name>
</gene>
<dbReference type="AlphaFoldDB" id="A0A4V2PUJ8"/>
<comment type="caution">
    <text evidence="2">The sequence shown here is derived from an EMBL/GenBank/DDBJ whole genome shotgun (WGS) entry which is preliminary data.</text>
</comment>
<evidence type="ECO:0000256" key="1">
    <source>
        <dbReference type="SAM" id="SignalP"/>
    </source>
</evidence>
<proteinExistence type="predicted"/>
<feature type="signal peptide" evidence="1">
    <location>
        <begin position="1"/>
        <end position="22"/>
    </location>
</feature>
<feature type="chain" id="PRO_5020402125" evidence="1">
    <location>
        <begin position="23"/>
        <end position="231"/>
    </location>
</feature>
<protein>
    <submittedName>
        <fullName evidence="2">Uncharacterized protein</fullName>
    </submittedName>
</protein>
<accession>A0A4V2PUJ8</accession>
<evidence type="ECO:0000313" key="3">
    <source>
        <dbReference type="Proteomes" id="UP000295210"/>
    </source>
</evidence>
<dbReference type="Proteomes" id="UP000295210">
    <property type="component" value="Unassembled WGS sequence"/>
</dbReference>
<name>A0A4V2PUJ8_9BACT</name>
<reference evidence="2 3" key="1">
    <citation type="submission" date="2019-03" db="EMBL/GenBank/DDBJ databases">
        <title>Genomic Encyclopedia of Type Strains, Phase IV (KMG-IV): sequencing the most valuable type-strain genomes for metagenomic binning, comparative biology and taxonomic classification.</title>
        <authorList>
            <person name="Goeker M."/>
        </authorList>
    </citation>
    <scope>NUCLEOTIDE SEQUENCE [LARGE SCALE GENOMIC DNA]</scope>
    <source>
        <strain evidence="2 3">DSM 103428</strain>
    </source>
</reference>
<sequence length="231" mass="25091">MFLHKLGLVTFALLMAPPMLSAAAKPHSAVLGAIKKVPYSIEGDPAGARPDEKELHVRPLVVDGKVKEWTTGDAHDVTDRSFAVRRAVRLNDALPGDKADHWVWQRGPWLLIDRTSGHVIALRLPDYDPAVSEVVWFRDYAAYCGLNAGGKHLYAVVAQVAARKPLLAKKLADWNPVDHAPEPCQAAVWQRDPLRVVFHPAGAAESSFNLVGSSAVLVEDGDEDPAPPKAP</sequence>